<evidence type="ECO:0000313" key="2">
    <source>
        <dbReference type="EMBL" id="KAF4463307.1"/>
    </source>
</evidence>
<feature type="chain" id="PRO_5034307959" description="Polyketide synthase" evidence="1">
    <location>
        <begin position="30"/>
        <end position="83"/>
    </location>
</feature>
<proteinExistence type="predicted"/>
<evidence type="ECO:0000313" key="3">
    <source>
        <dbReference type="Proteomes" id="UP000554235"/>
    </source>
</evidence>
<gene>
    <name evidence="2" type="ORF">FALBO_9870</name>
</gene>
<organism evidence="2 3">
    <name type="scientific">Fusarium albosuccineum</name>
    <dbReference type="NCBI Taxonomy" id="1237068"/>
    <lineage>
        <taxon>Eukaryota</taxon>
        <taxon>Fungi</taxon>
        <taxon>Dikarya</taxon>
        <taxon>Ascomycota</taxon>
        <taxon>Pezizomycotina</taxon>
        <taxon>Sordariomycetes</taxon>
        <taxon>Hypocreomycetidae</taxon>
        <taxon>Hypocreales</taxon>
        <taxon>Nectriaceae</taxon>
        <taxon>Fusarium</taxon>
        <taxon>Fusarium decemcellulare species complex</taxon>
    </lineage>
</organism>
<keyword evidence="1" id="KW-0732">Signal</keyword>
<dbReference type="OrthoDB" id="5131027at2759"/>
<reference evidence="2 3" key="1">
    <citation type="submission" date="2020-01" db="EMBL/GenBank/DDBJ databases">
        <title>Identification and distribution of gene clusters putatively required for synthesis of sphingolipid metabolism inhibitors in phylogenetically diverse species of the filamentous fungus Fusarium.</title>
        <authorList>
            <person name="Kim H.-S."/>
            <person name="Busman M."/>
            <person name="Brown D.W."/>
            <person name="Divon H."/>
            <person name="Uhlig S."/>
            <person name="Proctor R.H."/>
        </authorList>
    </citation>
    <scope>NUCLEOTIDE SEQUENCE [LARGE SCALE GENOMIC DNA]</scope>
    <source>
        <strain evidence="2 3">NRRL 20459</strain>
    </source>
</reference>
<comment type="caution">
    <text evidence="2">The sequence shown here is derived from an EMBL/GenBank/DDBJ whole genome shotgun (WGS) entry which is preliminary data.</text>
</comment>
<sequence length="83" mass="9173">MSSRTPRGYSRDMLMSALQAMVIYALVQAIDPSSIAQNNVTGLIMTLGEMGLAVHHSGYLSEDEKVGSFPDVCDWIFYESGRR</sequence>
<dbReference type="EMBL" id="JAADYS010001386">
    <property type="protein sequence ID" value="KAF4463307.1"/>
    <property type="molecule type" value="Genomic_DNA"/>
</dbReference>
<feature type="signal peptide" evidence="1">
    <location>
        <begin position="1"/>
        <end position="29"/>
    </location>
</feature>
<evidence type="ECO:0000256" key="1">
    <source>
        <dbReference type="SAM" id="SignalP"/>
    </source>
</evidence>
<keyword evidence="3" id="KW-1185">Reference proteome</keyword>
<dbReference type="Proteomes" id="UP000554235">
    <property type="component" value="Unassembled WGS sequence"/>
</dbReference>
<accession>A0A8H4PIT6</accession>
<name>A0A8H4PIT6_9HYPO</name>
<protein>
    <recommendedName>
        <fullName evidence="4">Polyketide synthase</fullName>
    </recommendedName>
</protein>
<evidence type="ECO:0008006" key="4">
    <source>
        <dbReference type="Google" id="ProtNLM"/>
    </source>
</evidence>
<dbReference type="AlphaFoldDB" id="A0A8H4PIT6"/>